<feature type="compositionally biased region" description="Polar residues" evidence="1">
    <location>
        <begin position="90"/>
        <end position="106"/>
    </location>
</feature>
<feature type="compositionally biased region" description="Polar residues" evidence="1">
    <location>
        <begin position="172"/>
        <end position="187"/>
    </location>
</feature>
<feature type="compositionally biased region" description="Polar residues" evidence="1">
    <location>
        <begin position="343"/>
        <end position="374"/>
    </location>
</feature>
<evidence type="ECO:0000256" key="1">
    <source>
        <dbReference type="SAM" id="MobiDB-lite"/>
    </source>
</evidence>
<name>A0A9W7E5N1_9STRA</name>
<feature type="compositionally biased region" description="Basic and acidic residues" evidence="1">
    <location>
        <begin position="587"/>
        <end position="603"/>
    </location>
</feature>
<feature type="compositionally biased region" description="Polar residues" evidence="1">
    <location>
        <begin position="72"/>
        <end position="82"/>
    </location>
</feature>
<proteinExistence type="predicted"/>
<reference evidence="3" key="1">
    <citation type="journal article" date="2023" name="Commun. Biol.">
        <title>Genome analysis of Parmales, the sister group of diatoms, reveals the evolutionary specialization of diatoms from phago-mixotrophs to photoautotrophs.</title>
        <authorList>
            <person name="Ban H."/>
            <person name="Sato S."/>
            <person name="Yoshikawa S."/>
            <person name="Yamada K."/>
            <person name="Nakamura Y."/>
            <person name="Ichinomiya M."/>
            <person name="Sato N."/>
            <person name="Blanc-Mathieu R."/>
            <person name="Endo H."/>
            <person name="Kuwata A."/>
            <person name="Ogata H."/>
        </authorList>
    </citation>
    <scope>NUCLEOTIDE SEQUENCE [LARGE SCALE GENOMIC DNA]</scope>
    <source>
        <strain evidence="3">NIES 3700</strain>
    </source>
</reference>
<dbReference type="OrthoDB" id="206601at2759"/>
<evidence type="ECO:0000313" key="2">
    <source>
        <dbReference type="EMBL" id="GMH66050.1"/>
    </source>
</evidence>
<feature type="compositionally biased region" description="Basic and acidic residues" evidence="1">
    <location>
        <begin position="41"/>
        <end position="60"/>
    </location>
</feature>
<evidence type="ECO:0000313" key="3">
    <source>
        <dbReference type="Proteomes" id="UP001165122"/>
    </source>
</evidence>
<feature type="region of interest" description="Disordered" evidence="1">
    <location>
        <begin position="565"/>
        <end position="603"/>
    </location>
</feature>
<organism evidence="2 3">
    <name type="scientific">Triparma laevis f. longispina</name>
    <dbReference type="NCBI Taxonomy" id="1714387"/>
    <lineage>
        <taxon>Eukaryota</taxon>
        <taxon>Sar</taxon>
        <taxon>Stramenopiles</taxon>
        <taxon>Ochrophyta</taxon>
        <taxon>Bolidophyceae</taxon>
        <taxon>Parmales</taxon>
        <taxon>Triparmaceae</taxon>
        <taxon>Triparma</taxon>
    </lineage>
</organism>
<protein>
    <submittedName>
        <fullName evidence="2">Uncharacterized protein</fullName>
    </submittedName>
</protein>
<accession>A0A9W7E5N1</accession>
<dbReference type="Proteomes" id="UP001165122">
    <property type="component" value="Unassembled WGS sequence"/>
</dbReference>
<gene>
    <name evidence="2" type="ORF">TrLO_g12445</name>
</gene>
<feature type="compositionally biased region" description="Polar residues" evidence="1">
    <location>
        <begin position="441"/>
        <end position="459"/>
    </location>
</feature>
<feature type="region of interest" description="Disordered" evidence="1">
    <location>
        <begin position="682"/>
        <end position="704"/>
    </location>
</feature>
<feature type="compositionally biased region" description="Basic and acidic residues" evidence="1">
    <location>
        <begin position="107"/>
        <end position="120"/>
    </location>
</feature>
<feature type="region of interest" description="Disordered" evidence="1">
    <location>
        <begin position="221"/>
        <end position="243"/>
    </location>
</feature>
<dbReference type="EMBL" id="BRXW01000557">
    <property type="protein sequence ID" value="GMH66050.1"/>
    <property type="molecule type" value="Genomic_DNA"/>
</dbReference>
<comment type="caution">
    <text evidence="2">The sequence shown here is derived from an EMBL/GenBank/DDBJ whole genome shotgun (WGS) entry which is preliminary data.</text>
</comment>
<feature type="compositionally biased region" description="Polar residues" evidence="1">
    <location>
        <begin position="142"/>
        <end position="153"/>
    </location>
</feature>
<feature type="compositionally biased region" description="Acidic residues" evidence="1">
    <location>
        <begin position="689"/>
        <end position="698"/>
    </location>
</feature>
<dbReference type="AlphaFoldDB" id="A0A9W7E5N1"/>
<feature type="region of interest" description="Disordered" evidence="1">
    <location>
        <begin position="436"/>
        <end position="502"/>
    </location>
</feature>
<sequence>MLHIQPTDGSPIKPQTTPSAQPGLPEVGNGRQSRWPQGGGDRYEMREERKRREMRAVSRERQRRQKLKPFTGQHQPPHNPNISGPELLMTLNNPNPFPTQATSNDTSNKEIGEGYREGYRESFPMYDDEMPYSPESRLQEPGDNSPTLENLRTGSPMGSEGSPSLKGLQFESPGNNRSPPRQITMKSNDIFGKGDPPNQPQNDPVYSVNYFGVHHGEMGVLSHKRKIPKQKIRPKTGSKLDNNNIKHLTPFGQHLAQNVSSEMLPPNVRLDPSYVYLRSATTAPAFSEHINMYMNSKNEQQNTHPQQHPQTGNISPLHEGFAEPLHSEPVPFINTVADIPDDTSVNTQQSNLTTGSFERNQALSPSKTGRNQAMEQVDEDDRTLDSAMAQSHFSRSTLGVPNPGMYDQWLTNNALPGISRSLSRGGLTSGGLMWEGVAGLPSTSPGKRATSPPSNAQMHNKTKRLHSDHGMIPQTPSQHFDQTSQVISERSSVRSRGVTQHAVEDEGEPIPYIVHSAPMGWKLTTPARKKYVEATAALAGYGDNEFLPLPNKLSELGSTMGLPSEFDRSLRAGNSGPSPKLFTRNPEVGRRSKEAARRAVERKTPKLKWRGLDSHRIQLKKVDAMLRSTLSSSNRPNSLVDPGDSVYGSMELSNSTMSLGKKVVKVGGKRVMGRKFKSQSVGDLREGIEGTEGEEEVGGGEWGGGSVAKSENMFSYAEMFGAGRII</sequence>
<feature type="region of interest" description="Disordered" evidence="1">
    <location>
        <begin position="342"/>
        <end position="381"/>
    </location>
</feature>
<feature type="compositionally biased region" description="Basic residues" evidence="1">
    <location>
        <begin position="222"/>
        <end position="236"/>
    </location>
</feature>
<feature type="compositionally biased region" description="Polar residues" evidence="1">
    <location>
        <begin position="474"/>
        <end position="490"/>
    </location>
</feature>
<keyword evidence="3" id="KW-1185">Reference proteome</keyword>
<feature type="region of interest" description="Disordered" evidence="1">
    <location>
        <begin position="1"/>
        <end position="208"/>
    </location>
</feature>